<sequence length="53" mass="5354">MAMARAAAPQLLVLLLAAVAAVAAAQSQAWESAVGTAVTLYSVLTVGGQDRRN</sequence>
<evidence type="ECO:0000313" key="3">
    <source>
        <dbReference type="Proteomes" id="UP001501752"/>
    </source>
</evidence>
<accession>A0ABP9DHY8</accession>
<evidence type="ECO:0000313" key="2">
    <source>
        <dbReference type="EMBL" id="GAA4846584.1"/>
    </source>
</evidence>
<proteinExistence type="predicted"/>
<feature type="chain" id="PRO_5046257370" evidence="1">
    <location>
        <begin position="30"/>
        <end position="53"/>
    </location>
</feature>
<evidence type="ECO:0000256" key="1">
    <source>
        <dbReference type="SAM" id="SignalP"/>
    </source>
</evidence>
<feature type="signal peptide" evidence="1">
    <location>
        <begin position="1"/>
        <end position="29"/>
    </location>
</feature>
<protein>
    <submittedName>
        <fullName evidence="2">Uncharacterized protein</fullName>
    </submittedName>
</protein>
<dbReference type="EMBL" id="BAABIS010000001">
    <property type="protein sequence ID" value="GAA4846584.1"/>
    <property type="molecule type" value="Genomic_DNA"/>
</dbReference>
<comment type="caution">
    <text evidence="2">The sequence shown here is derived from an EMBL/GenBank/DDBJ whole genome shotgun (WGS) entry which is preliminary data.</text>
</comment>
<gene>
    <name evidence="2" type="ORF">GCM10023235_24110</name>
</gene>
<name>A0ABP9DHY8_9ACTN</name>
<keyword evidence="1" id="KW-0732">Signal</keyword>
<dbReference type="Proteomes" id="UP001501752">
    <property type="component" value="Unassembled WGS sequence"/>
</dbReference>
<reference evidence="3" key="1">
    <citation type="journal article" date="2019" name="Int. J. Syst. Evol. Microbiol.">
        <title>The Global Catalogue of Microorganisms (GCM) 10K type strain sequencing project: providing services to taxonomists for standard genome sequencing and annotation.</title>
        <authorList>
            <consortium name="The Broad Institute Genomics Platform"/>
            <consortium name="The Broad Institute Genome Sequencing Center for Infectious Disease"/>
            <person name="Wu L."/>
            <person name="Ma J."/>
        </authorList>
    </citation>
    <scope>NUCLEOTIDE SEQUENCE [LARGE SCALE GENOMIC DNA]</scope>
    <source>
        <strain evidence="3">JCM 13006</strain>
    </source>
</reference>
<keyword evidence="3" id="KW-1185">Reference proteome</keyword>
<organism evidence="2 3">
    <name type="scientific">Kitasatospora terrestris</name>
    <dbReference type="NCBI Taxonomy" id="258051"/>
    <lineage>
        <taxon>Bacteria</taxon>
        <taxon>Bacillati</taxon>
        <taxon>Actinomycetota</taxon>
        <taxon>Actinomycetes</taxon>
        <taxon>Kitasatosporales</taxon>
        <taxon>Streptomycetaceae</taxon>
        <taxon>Kitasatospora</taxon>
    </lineage>
</organism>